<dbReference type="InterPro" id="IPR001368">
    <property type="entry name" value="TNFR/NGFR_Cys_rich_reg"/>
</dbReference>
<dbReference type="PROSITE" id="PS50825">
    <property type="entry name" value="HYR"/>
    <property type="match status" value="2"/>
</dbReference>
<proteinExistence type="predicted"/>
<dbReference type="InterPro" id="IPR036383">
    <property type="entry name" value="TSP1_rpt_sf"/>
</dbReference>
<feature type="region of interest" description="Disordered" evidence="6">
    <location>
        <begin position="1500"/>
        <end position="1521"/>
    </location>
</feature>
<dbReference type="GO" id="GO:0005509">
    <property type="term" value="F:calcium ion binding"/>
    <property type="evidence" value="ECO:0007669"/>
    <property type="project" value="InterPro"/>
</dbReference>
<keyword evidence="14" id="KW-1185">Reference proteome</keyword>
<dbReference type="Pfam" id="PF00084">
    <property type="entry name" value="Sushi"/>
    <property type="match status" value="4"/>
</dbReference>
<evidence type="ECO:0000259" key="12">
    <source>
        <dbReference type="PROSITE" id="PS50923"/>
    </source>
</evidence>
<feature type="domain" description="TNFR-Cys" evidence="10">
    <location>
        <begin position="1278"/>
        <end position="1321"/>
    </location>
</feature>
<dbReference type="Pfam" id="PF07699">
    <property type="entry name" value="Ephrin_rec_like"/>
    <property type="match status" value="1"/>
</dbReference>
<dbReference type="Pfam" id="PF00090">
    <property type="entry name" value="TSP_1"/>
    <property type="match status" value="2"/>
</dbReference>
<feature type="domain" description="HYR" evidence="11">
    <location>
        <begin position="452"/>
        <end position="536"/>
    </location>
</feature>
<dbReference type="Proteomes" id="UP001497497">
    <property type="component" value="Unassembled WGS sequence"/>
</dbReference>
<dbReference type="InterPro" id="IPR043555">
    <property type="entry name" value="SRPX-like"/>
</dbReference>
<dbReference type="PROSITE" id="PS50050">
    <property type="entry name" value="TNFR_NGFR_2"/>
    <property type="match status" value="1"/>
</dbReference>
<dbReference type="PANTHER" id="PTHR46343">
    <property type="entry name" value="HYR DOMAIN-CONTAINING PROTEIN"/>
    <property type="match status" value="1"/>
</dbReference>
<feature type="domain" description="Sushi" evidence="12">
    <location>
        <begin position="279"/>
        <end position="337"/>
    </location>
</feature>
<dbReference type="InterPro" id="IPR013320">
    <property type="entry name" value="ConA-like_dom_sf"/>
</dbReference>
<dbReference type="SMART" id="SM01411">
    <property type="entry name" value="Ephrin_rec_like"/>
    <property type="match status" value="2"/>
</dbReference>
<dbReference type="InterPro" id="IPR001881">
    <property type="entry name" value="EGF-like_Ca-bd_dom"/>
</dbReference>
<protein>
    <recommendedName>
        <fullName evidence="15">Sushi, von Willebrand factor type A, EGF and pentraxin domain-containing protein 1-like</fullName>
    </recommendedName>
</protein>
<evidence type="ECO:0000256" key="3">
    <source>
        <dbReference type="PROSITE-ProRule" id="PRU00076"/>
    </source>
</evidence>
<feature type="domain" description="HYR" evidence="11">
    <location>
        <begin position="130"/>
        <end position="215"/>
    </location>
</feature>
<feature type="region of interest" description="Disordered" evidence="6">
    <location>
        <begin position="1433"/>
        <end position="1466"/>
    </location>
</feature>
<dbReference type="FunFam" id="2.20.100.10:FF:000001">
    <property type="entry name" value="semaphorin-5A isoform X1"/>
    <property type="match status" value="2"/>
</dbReference>
<dbReference type="InterPro" id="IPR003410">
    <property type="entry name" value="HYR_dom"/>
</dbReference>
<dbReference type="Pfam" id="PF02494">
    <property type="entry name" value="HYR"/>
    <property type="match status" value="2"/>
</dbReference>
<feature type="domain" description="Sushi" evidence="12">
    <location>
        <begin position="216"/>
        <end position="278"/>
    </location>
</feature>
<feature type="repeat" description="TNFR-Cys" evidence="4">
    <location>
        <begin position="1278"/>
        <end position="1321"/>
    </location>
</feature>
<dbReference type="InterPro" id="IPR000742">
    <property type="entry name" value="EGF"/>
</dbReference>
<dbReference type="Gene3D" id="2.10.70.10">
    <property type="entry name" value="Complement Module, domain 1"/>
    <property type="match status" value="4"/>
</dbReference>
<dbReference type="PROSITE" id="PS50026">
    <property type="entry name" value="EGF_3"/>
    <property type="match status" value="2"/>
</dbReference>
<feature type="chain" id="PRO_5043584485" description="Sushi, von Willebrand factor type A, EGF and pentraxin domain-containing protein 1-like" evidence="8">
    <location>
        <begin position="17"/>
        <end position="1562"/>
    </location>
</feature>
<accession>A0AAV2HR80</accession>
<keyword evidence="5" id="KW-0768">Sushi</keyword>
<dbReference type="EMBL" id="CAXITT010000215">
    <property type="protein sequence ID" value="CAL1535898.1"/>
    <property type="molecule type" value="Genomic_DNA"/>
</dbReference>
<comment type="caution">
    <text evidence="13">The sequence shown here is derived from an EMBL/GenBank/DDBJ whole genome shotgun (WGS) entry which is preliminary data.</text>
</comment>
<dbReference type="SMART" id="SM00209">
    <property type="entry name" value="TSP1"/>
    <property type="match status" value="2"/>
</dbReference>
<evidence type="ECO:0000256" key="4">
    <source>
        <dbReference type="PROSITE-ProRule" id="PRU00206"/>
    </source>
</evidence>
<dbReference type="PROSITE" id="PS01186">
    <property type="entry name" value="EGF_2"/>
    <property type="match status" value="1"/>
</dbReference>
<evidence type="ECO:0000256" key="7">
    <source>
        <dbReference type="SAM" id="Phobius"/>
    </source>
</evidence>
<evidence type="ECO:0000256" key="8">
    <source>
        <dbReference type="SAM" id="SignalP"/>
    </source>
</evidence>
<dbReference type="CDD" id="cd00054">
    <property type="entry name" value="EGF_CA"/>
    <property type="match status" value="1"/>
</dbReference>
<evidence type="ECO:0000256" key="2">
    <source>
        <dbReference type="ARBA" id="ARBA00023157"/>
    </source>
</evidence>
<dbReference type="InterPro" id="IPR000436">
    <property type="entry name" value="Sushi_SCR_CCP_dom"/>
</dbReference>
<evidence type="ECO:0000259" key="11">
    <source>
        <dbReference type="PROSITE" id="PS50825"/>
    </source>
</evidence>
<dbReference type="SUPFAM" id="SSF82895">
    <property type="entry name" value="TSP-1 type 1 repeat"/>
    <property type="match status" value="2"/>
</dbReference>
<keyword evidence="7" id="KW-0472">Membrane</keyword>
<dbReference type="PANTHER" id="PTHR46343:SF2">
    <property type="entry name" value="SUSHI_VON WILLEBRAND FACTOR TYPE A_EGF_PENTRAXIN DOMAIN-CONTAINING 1"/>
    <property type="match status" value="1"/>
</dbReference>
<dbReference type="Gene3D" id="2.10.25.10">
    <property type="entry name" value="Laminin"/>
    <property type="match status" value="2"/>
</dbReference>
<feature type="disulfide bond" evidence="3">
    <location>
        <begin position="867"/>
        <end position="876"/>
    </location>
</feature>
<feature type="signal peptide" evidence="8">
    <location>
        <begin position="1"/>
        <end position="16"/>
    </location>
</feature>
<dbReference type="SUPFAM" id="SSF57535">
    <property type="entry name" value="Complement control module/SCR domain"/>
    <property type="match status" value="4"/>
</dbReference>
<dbReference type="SMART" id="SM00032">
    <property type="entry name" value="CCP"/>
    <property type="match status" value="5"/>
</dbReference>
<evidence type="ECO:0000259" key="10">
    <source>
        <dbReference type="PROSITE" id="PS50050"/>
    </source>
</evidence>
<dbReference type="PROSITE" id="PS50923">
    <property type="entry name" value="SUSHI"/>
    <property type="match status" value="4"/>
</dbReference>
<feature type="domain" description="EGF-like" evidence="9">
    <location>
        <begin position="879"/>
        <end position="917"/>
    </location>
</feature>
<name>A0AAV2HR80_LYMST</name>
<feature type="domain" description="Sushi" evidence="12">
    <location>
        <begin position="338"/>
        <end position="396"/>
    </location>
</feature>
<reference evidence="13 14" key="1">
    <citation type="submission" date="2024-04" db="EMBL/GenBank/DDBJ databases">
        <authorList>
            <consortium name="Genoscope - CEA"/>
            <person name="William W."/>
        </authorList>
    </citation>
    <scope>NUCLEOTIDE SEQUENCE [LARGE SCALE GENOMIC DNA]</scope>
</reference>
<dbReference type="Gene3D" id="2.60.120.200">
    <property type="match status" value="1"/>
</dbReference>
<feature type="domain" description="EGF-like" evidence="9">
    <location>
        <begin position="841"/>
        <end position="877"/>
    </location>
</feature>
<keyword evidence="2 3" id="KW-1015">Disulfide bond</keyword>
<feature type="disulfide bond" evidence="5">
    <location>
        <begin position="367"/>
        <end position="394"/>
    </location>
</feature>
<evidence type="ECO:0000259" key="9">
    <source>
        <dbReference type="PROSITE" id="PS50026"/>
    </source>
</evidence>
<keyword evidence="7" id="KW-0812">Transmembrane</keyword>
<dbReference type="SMART" id="SM00181">
    <property type="entry name" value="EGF"/>
    <property type="match status" value="3"/>
</dbReference>
<dbReference type="InterPro" id="IPR000884">
    <property type="entry name" value="TSP1_rpt"/>
</dbReference>
<dbReference type="SMART" id="SM00179">
    <property type="entry name" value="EGF_CA"/>
    <property type="match status" value="2"/>
</dbReference>
<dbReference type="SUPFAM" id="SSF49899">
    <property type="entry name" value="Concanavalin A-like lectins/glucanases"/>
    <property type="match status" value="1"/>
</dbReference>
<dbReference type="CDD" id="cd00033">
    <property type="entry name" value="CCP"/>
    <property type="match status" value="4"/>
</dbReference>
<keyword evidence="1" id="KW-0677">Repeat</keyword>
<keyword evidence="3" id="KW-0245">EGF-like domain</keyword>
<feature type="compositionally biased region" description="Basic and acidic residues" evidence="6">
    <location>
        <begin position="1449"/>
        <end position="1462"/>
    </location>
</feature>
<feature type="disulfide bond" evidence="3">
    <location>
        <begin position="907"/>
        <end position="916"/>
    </location>
</feature>
<gene>
    <name evidence="13" type="ORF">GSLYS_00009858001</name>
</gene>
<dbReference type="InterPro" id="IPR035976">
    <property type="entry name" value="Sushi/SCR/CCP_sf"/>
</dbReference>
<evidence type="ECO:0000256" key="6">
    <source>
        <dbReference type="SAM" id="MobiDB-lite"/>
    </source>
</evidence>
<feature type="disulfide bond" evidence="3">
    <location>
        <begin position="888"/>
        <end position="905"/>
    </location>
</feature>
<dbReference type="PROSITE" id="PS50092">
    <property type="entry name" value="TSP1"/>
    <property type="match status" value="2"/>
</dbReference>
<organism evidence="13 14">
    <name type="scientific">Lymnaea stagnalis</name>
    <name type="common">Great pond snail</name>
    <name type="synonym">Helix stagnalis</name>
    <dbReference type="NCBI Taxonomy" id="6523"/>
    <lineage>
        <taxon>Eukaryota</taxon>
        <taxon>Metazoa</taxon>
        <taxon>Spiralia</taxon>
        <taxon>Lophotrochozoa</taxon>
        <taxon>Mollusca</taxon>
        <taxon>Gastropoda</taxon>
        <taxon>Heterobranchia</taxon>
        <taxon>Euthyneura</taxon>
        <taxon>Panpulmonata</taxon>
        <taxon>Hygrophila</taxon>
        <taxon>Lymnaeoidea</taxon>
        <taxon>Lymnaeidae</taxon>
        <taxon>Lymnaea</taxon>
    </lineage>
</organism>
<dbReference type="SUPFAM" id="SSF57196">
    <property type="entry name" value="EGF/Laminin"/>
    <property type="match status" value="2"/>
</dbReference>
<dbReference type="Gene3D" id="2.20.100.10">
    <property type="entry name" value="Thrombospondin type-1 (TSP1) repeat"/>
    <property type="match status" value="2"/>
</dbReference>
<feature type="disulfide bond" evidence="5">
    <location>
        <begin position="249"/>
        <end position="276"/>
    </location>
</feature>
<evidence type="ECO:0000313" key="13">
    <source>
        <dbReference type="EMBL" id="CAL1535898.1"/>
    </source>
</evidence>
<keyword evidence="8" id="KW-0732">Signal</keyword>
<sequence>MHVLTYLSVMALLSWGTRLGGVESTQNSYNETSIKQRGCQLLPSINANTCLSAGSAVSNTASESSYVQEGTVCAMDSNTSTPDLVTCRRGRWENTGFEEISHNAGQRVSRVKRAVISSELPITDFGWSGRPDSPPKITCPIIGDTHYADKGKITAKISWEKAKAYDEEDGVIQVTKIQGQEQGSDHSFGNHVVGYVAFDSVGQSALCSVNFTVIVLRCPYELTYLYHGVVACDQVDNSNIYGSKCSYTCDVGFELVGAPGAECLKNETWSNLKPSCKAVSCGAPSSLEHGILVCSSLEYSYGSMCLVSCQMGYAVSGEEKITCQANKAWTSPGQCLTQSCTPVYIPENSVVSCSDGTLFGSVCSMKCSDTFELQGDSLVTCQGNNTWSSNNTICIPNCPTPLSPSHSRYICDNGQRRDAICNLQCDPGFEPQLPISITCNSDMTWSKSGSCLDKMAPVFPKGCTDDMELHATGLGRPTLVNYTMPPVEDNSGDSVTSSGVPAPFSAFPVGQTVVTITATDSSGNNATCQFNVSVQYYLCKNPNDVNSQGKNIHYNCSDGFMVGAVCVATCINGSAVKGATSVTCEWVVGSDVAQWTWSGSFGPYCQDLCHPGQNSSNGKQPCQPCLKGTYQSNFGNSSCDICPYGMSTVIRGAETEDACEPFDLPIILNMSYPFIAMYEFKPSSLTMLTWIYVRSQVPNTILKFSLRSIIGSAFLSLDAVGVYILPVETTDKTPIRKWYHVALTFLNENVTLYVNGEPKDNVKGLWVSDLWKKTFILKFEGNAINFITNKIVLGGVQLTPKYLLEADVREFITTCKKKMEDNVLVALVIEPTMEKPSTCDVVDDCVGDPCGQHGVCFDEPGRARCVCDAYWSGERCDFQPNYCNGHLCANGATCVSNAGFMNYTCVCADGYSGVFCNQTVVYGNWSSWGLWSTCSVSCGLGQRSRQRQCNRPRSDGVNCLGLNVDYQRCYGYKCPVDGGYGGWSEWSKCSVTCGGGVATRRRVCDSPVVSMSGADCDASLATGSMQCNTGPCPACRVLSTRAGHASLTCSDNPEGTVKTCNIQCRPGLTIMPDTVNIFRCGLLSSYRWSHQTDQNPEAFLPDCSETKRPSKVTLRLTFQYDNVSKSMAGELIERITANVNQQLDCIKTNSCAFNVTLTCTSCKYSENTTDVLGGISSPIVGTITVETNANLIPVVPQYLSKLSDTERQLEILRAETILQLVNDTRVILSFSIGQEQHIGRALAAIITAICQDGAGLVNGFCVDCPAGSYLALNGSCVLCSPGTYQNQTQMTSCVPCPKCKTNLGYGAYLLTHCTNDSQPACNASPPGPTGENYTALIIGVVCGASGLIIIVTLASIIFRRQIKRHPFKLSPYDIPGSANGTCEDDYETLPQANDYDVIADNPYPGDNGLKEMVEYSKSVDDTSAGNEISAGSMSYIDVIDEPTSGDSADLGRNDESEKRDDTQATDDLQNTLYKLYDNKSFLTEGISGEDEMDIEVKNKENVEDPPSVAESLNDVGDGVCDGRRSLPPLPPIPHGRHALVGSDGASVRHTTYTPANDYITPV</sequence>
<evidence type="ECO:0000313" key="14">
    <source>
        <dbReference type="Proteomes" id="UP001497497"/>
    </source>
</evidence>
<comment type="caution">
    <text evidence="3">Lacks conserved residue(s) required for the propagation of feature annotation.</text>
</comment>
<feature type="transmembrane region" description="Helical" evidence="7">
    <location>
        <begin position="1333"/>
        <end position="1358"/>
    </location>
</feature>
<dbReference type="Gene3D" id="2.10.50.10">
    <property type="entry name" value="Tumor Necrosis Factor Receptor, subunit A, domain 2"/>
    <property type="match status" value="2"/>
</dbReference>
<dbReference type="InterPro" id="IPR011641">
    <property type="entry name" value="Tyr-kin_ephrin_A/B_rcpt-like"/>
</dbReference>
<keyword evidence="7" id="KW-1133">Transmembrane helix</keyword>
<evidence type="ECO:0008006" key="15">
    <source>
        <dbReference type="Google" id="ProtNLM"/>
    </source>
</evidence>
<evidence type="ECO:0000256" key="1">
    <source>
        <dbReference type="ARBA" id="ARBA00022737"/>
    </source>
</evidence>
<dbReference type="PROSITE" id="PS00022">
    <property type="entry name" value="EGF_1"/>
    <property type="match status" value="2"/>
</dbReference>
<feature type="domain" description="Sushi" evidence="12">
    <location>
        <begin position="537"/>
        <end position="607"/>
    </location>
</feature>
<evidence type="ECO:0000256" key="5">
    <source>
        <dbReference type="PROSITE-ProRule" id="PRU00302"/>
    </source>
</evidence>